<reference evidence="3 4" key="2">
    <citation type="submission" date="2024-05" db="EMBL/GenBank/DDBJ databases">
        <authorList>
            <person name="Chen Y."/>
            <person name="Shah S."/>
            <person name="Dougan E. K."/>
            <person name="Thang M."/>
            <person name="Chan C."/>
        </authorList>
    </citation>
    <scope>NUCLEOTIDE SEQUENCE [LARGE SCALE GENOMIC DNA]</scope>
</reference>
<proteinExistence type="predicted"/>
<evidence type="ECO:0000313" key="3">
    <source>
        <dbReference type="EMBL" id="CAL4784986.1"/>
    </source>
</evidence>
<feature type="region of interest" description="Disordered" evidence="1">
    <location>
        <begin position="83"/>
        <end position="107"/>
    </location>
</feature>
<dbReference type="EMBL" id="CAMXCT010002369">
    <property type="protein sequence ID" value="CAI3997674.1"/>
    <property type="molecule type" value="Genomic_DNA"/>
</dbReference>
<comment type="caution">
    <text evidence="2">The sequence shown here is derived from an EMBL/GenBank/DDBJ whole genome shotgun (WGS) entry which is preliminary data.</text>
</comment>
<dbReference type="EMBL" id="CAMXCT020002369">
    <property type="protein sequence ID" value="CAL1151049.1"/>
    <property type="molecule type" value="Genomic_DNA"/>
</dbReference>
<dbReference type="AlphaFoldDB" id="A0A9P1CTX9"/>
<evidence type="ECO:0000313" key="4">
    <source>
        <dbReference type="Proteomes" id="UP001152797"/>
    </source>
</evidence>
<feature type="compositionally biased region" description="Low complexity" evidence="1">
    <location>
        <begin position="400"/>
        <end position="424"/>
    </location>
</feature>
<evidence type="ECO:0000313" key="2">
    <source>
        <dbReference type="EMBL" id="CAI3997674.1"/>
    </source>
</evidence>
<feature type="region of interest" description="Disordered" evidence="1">
    <location>
        <begin position="457"/>
        <end position="496"/>
    </location>
</feature>
<feature type="non-terminal residue" evidence="2">
    <location>
        <position position="1"/>
    </location>
</feature>
<dbReference type="EMBL" id="CAMXCT030002369">
    <property type="protein sequence ID" value="CAL4784986.1"/>
    <property type="molecule type" value="Genomic_DNA"/>
</dbReference>
<dbReference type="Proteomes" id="UP001152797">
    <property type="component" value="Unassembled WGS sequence"/>
</dbReference>
<sequence length="586" mass="63435">PRGFSLQALPPGGSVLPVLPIEERVQRAWEQFSAAEYYRVLPRFTEYLKMEDLALKILDAGPMYLSVLELPVEEEGVAGFKKADGATAEAKSSSTTAKDPDQMVPAGHQSQPYHQELPGMTQLWKAEDYVQELDHLEKRAHSHPESKLVQTLATSLCAKLQASREWTSTTIIQVLEKLDQASLPNDLKKTIQNAIDQIDLAGTGHLKTVIAGQHIEGFSHYVSKEDWARMDQAPANTVHTMSITASRLRSMKFVSLKEAAKVEAMSVVCFCLTHKGHQPQPSPQTRYALVEEFSAVFAKTPPGTVPSVNRYPAKPAELGKVICRKGNKLLQESQASSNHAAQPLPTTNGEAKVFGLLSQLLDRFAPHEPQITYFQGPAGSHAQSQLAIHAPQPAQPAEVTPAATAQSQEATAAAATTEPESQTSNEVKTPQANDLAKYEQDAFNTLAKARAGAKSKAKAASKAGAKAKEKKAAPKVHKTMSKAVAKPGPKAGQAKPQDFGYYGTPGFLLKHPEKGDIRLHFTFGMLLADGANLLEQALAQEICHLDTADIFQDGVHLARPVKASKKTLQTLSSLIGGEMEEAMSSQ</sequence>
<name>A0A9P1CTX9_9DINO</name>
<evidence type="ECO:0000256" key="1">
    <source>
        <dbReference type="SAM" id="MobiDB-lite"/>
    </source>
</evidence>
<protein>
    <submittedName>
        <fullName evidence="2">Uncharacterized protein</fullName>
    </submittedName>
</protein>
<reference evidence="2" key="1">
    <citation type="submission" date="2022-10" db="EMBL/GenBank/DDBJ databases">
        <authorList>
            <person name="Chen Y."/>
            <person name="Dougan E. K."/>
            <person name="Chan C."/>
            <person name="Rhodes N."/>
            <person name="Thang M."/>
        </authorList>
    </citation>
    <scope>NUCLEOTIDE SEQUENCE</scope>
</reference>
<feature type="non-terminal residue" evidence="2">
    <location>
        <position position="586"/>
    </location>
</feature>
<organism evidence="2">
    <name type="scientific">Cladocopium goreaui</name>
    <dbReference type="NCBI Taxonomy" id="2562237"/>
    <lineage>
        <taxon>Eukaryota</taxon>
        <taxon>Sar</taxon>
        <taxon>Alveolata</taxon>
        <taxon>Dinophyceae</taxon>
        <taxon>Suessiales</taxon>
        <taxon>Symbiodiniaceae</taxon>
        <taxon>Cladocopium</taxon>
    </lineage>
</organism>
<gene>
    <name evidence="2" type="ORF">C1SCF055_LOCUS24033</name>
</gene>
<accession>A0A9P1CTX9</accession>
<feature type="compositionally biased region" description="Low complexity" evidence="1">
    <location>
        <begin position="86"/>
        <end position="97"/>
    </location>
</feature>
<keyword evidence="4" id="KW-1185">Reference proteome</keyword>
<feature type="region of interest" description="Disordered" evidence="1">
    <location>
        <begin position="371"/>
        <end position="433"/>
    </location>
</feature>